<organism evidence="1 2">
    <name type="scientific">Trichonephila clavata</name>
    <name type="common">Joro spider</name>
    <name type="synonym">Nephila clavata</name>
    <dbReference type="NCBI Taxonomy" id="2740835"/>
    <lineage>
        <taxon>Eukaryota</taxon>
        <taxon>Metazoa</taxon>
        <taxon>Ecdysozoa</taxon>
        <taxon>Arthropoda</taxon>
        <taxon>Chelicerata</taxon>
        <taxon>Arachnida</taxon>
        <taxon>Araneae</taxon>
        <taxon>Araneomorphae</taxon>
        <taxon>Entelegynae</taxon>
        <taxon>Araneoidea</taxon>
        <taxon>Nephilidae</taxon>
        <taxon>Trichonephila</taxon>
    </lineage>
</organism>
<protein>
    <submittedName>
        <fullName evidence="1">Uncharacterized protein</fullName>
    </submittedName>
</protein>
<comment type="caution">
    <text evidence="1">The sequence shown here is derived from an EMBL/GenBank/DDBJ whole genome shotgun (WGS) entry which is preliminary data.</text>
</comment>
<feature type="non-terminal residue" evidence="1">
    <location>
        <position position="36"/>
    </location>
</feature>
<sequence length="36" mass="4144">MPKGKDHHCKDHLEQCHVSHFDLFRLGTESNSQLPA</sequence>
<name>A0A8X6LQJ8_TRICU</name>
<gene>
    <name evidence="1" type="ORF">TNCT_298481</name>
</gene>
<dbReference type="EMBL" id="BMAO01027610">
    <property type="protein sequence ID" value="GFR18385.1"/>
    <property type="molecule type" value="Genomic_DNA"/>
</dbReference>
<keyword evidence="2" id="KW-1185">Reference proteome</keyword>
<evidence type="ECO:0000313" key="2">
    <source>
        <dbReference type="Proteomes" id="UP000887116"/>
    </source>
</evidence>
<dbReference type="Proteomes" id="UP000887116">
    <property type="component" value="Unassembled WGS sequence"/>
</dbReference>
<proteinExistence type="predicted"/>
<dbReference type="AlphaFoldDB" id="A0A8X6LQJ8"/>
<reference evidence="1" key="1">
    <citation type="submission" date="2020-07" db="EMBL/GenBank/DDBJ databases">
        <title>Multicomponent nature underlies the extraordinary mechanical properties of spider dragline silk.</title>
        <authorList>
            <person name="Kono N."/>
            <person name="Nakamura H."/>
            <person name="Mori M."/>
            <person name="Yoshida Y."/>
            <person name="Ohtoshi R."/>
            <person name="Malay A.D."/>
            <person name="Moran D.A.P."/>
            <person name="Tomita M."/>
            <person name="Numata K."/>
            <person name="Arakawa K."/>
        </authorList>
    </citation>
    <scope>NUCLEOTIDE SEQUENCE</scope>
</reference>
<accession>A0A8X6LQJ8</accession>
<evidence type="ECO:0000313" key="1">
    <source>
        <dbReference type="EMBL" id="GFR18385.1"/>
    </source>
</evidence>